<dbReference type="InterPro" id="IPR046335">
    <property type="entry name" value="LacI/GalR-like_sensor"/>
</dbReference>
<evidence type="ECO:0000256" key="2">
    <source>
        <dbReference type="ARBA" id="ARBA00023125"/>
    </source>
</evidence>
<dbReference type="SUPFAM" id="SSF47413">
    <property type="entry name" value="lambda repressor-like DNA-binding domains"/>
    <property type="match status" value="1"/>
</dbReference>
<evidence type="ECO:0000256" key="3">
    <source>
        <dbReference type="ARBA" id="ARBA00023163"/>
    </source>
</evidence>
<dbReference type="Gene3D" id="1.10.260.40">
    <property type="entry name" value="lambda repressor-like DNA-binding domains"/>
    <property type="match status" value="1"/>
</dbReference>
<dbReference type="Gene3D" id="3.40.50.2300">
    <property type="match status" value="2"/>
</dbReference>
<reference evidence="5" key="1">
    <citation type="submission" date="2020-10" db="EMBL/GenBank/DDBJ databases">
        <authorList>
            <person name="Gilroy R."/>
        </authorList>
    </citation>
    <scope>NUCLEOTIDE SEQUENCE</scope>
    <source>
        <strain evidence="5">6086</strain>
    </source>
</reference>
<dbReference type="AlphaFoldDB" id="A0A9D1FQT4"/>
<dbReference type="EMBL" id="DVJM01000040">
    <property type="protein sequence ID" value="HIS78221.1"/>
    <property type="molecule type" value="Genomic_DNA"/>
</dbReference>
<dbReference type="GO" id="GO:0003700">
    <property type="term" value="F:DNA-binding transcription factor activity"/>
    <property type="evidence" value="ECO:0007669"/>
    <property type="project" value="TreeGrafter"/>
</dbReference>
<evidence type="ECO:0000259" key="4">
    <source>
        <dbReference type="PROSITE" id="PS50932"/>
    </source>
</evidence>
<proteinExistence type="predicted"/>
<protein>
    <submittedName>
        <fullName evidence="5">LacI family DNA-binding transcriptional regulator</fullName>
    </submittedName>
</protein>
<dbReference type="PROSITE" id="PS50932">
    <property type="entry name" value="HTH_LACI_2"/>
    <property type="match status" value="1"/>
</dbReference>
<dbReference type="Pfam" id="PF00356">
    <property type="entry name" value="LacI"/>
    <property type="match status" value="1"/>
</dbReference>
<dbReference type="SUPFAM" id="SSF53822">
    <property type="entry name" value="Periplasmic binding protein-like I"/>
    <property type="match status" value="1"/>
</dbReference>
<dbReference type="PANTHER" id="PTHR30146">
    <property type="entry name" value="LACI-RELATED TRANSCRIPTIONAL REPRESSOR"/>
    <property type="match status" value="1"/>
</dbReference>
<keyword evidence="3" id="KW-0804">Transcription</keyword>
<feature type="domain" description="HTH lacI-type" evidence="4">
    <location>
        <begin position="3"/>
        <end position="59"/>
    </location>
</feature>
<name>A0A9D1FQT4_9FIRM</name>
<dbReference type="InterPro" id="IPR010982">
    <property type="entry name" value="Lambda_DNA-bd_dom_sf"/>
</dbReference>
<sequence length="341" mass="37444">MKASLQQISEATGFSTATVSNALNHKRGVNAETASRILEAARRLGYFSTAKLNAVRFVQYKSSGLVVADTPFFAALAKGIEQECRTLGIEAILTVISRSDPDFDTLLEQVLGDVSCGVVLLATEATEEDMELFSRAQAPLLLLDNWPESACASALLISNTDSACHAVEYLIEKGHREIGYLKSSVRIKNFFYRQEGYRRALALHGLDAREEFEVPLPPETSQAWHAMSCWLKGKPQLPTAFFADNDNIALGALKAFAEHGIRVPQDVSIIGFDDMPFAEFSTPPLTTVQVEKEEMGRLAVRILTDRARAGLSSATKTQICTRLVERDSVCPPVLTQKEETT</sequence>
<reference evidence="5" key="2">
    <citation type="journal article" date="2021" name="PeerJ">
        <title>Extensive microbial diversity within the chicken gut microbiome revealed by metagenomics and culture.</title>
        <authorList>
            <person name="Gilroy R."/>
            <person name="Ravi A."/>
            <person name="Getino M."/>
            <person name="Pursley I."/>
            <person name="Horton D.L."/>
            <person name="Alikhan N.F."/>
            <person name="Baker D."/>
            <person name="Gharbi K."/>
            <person name="Hall N."/>
            <person name="Watson M."/>
            <person name="Adriaenssens E.M."/>
            <person name="Foster-Nyarko E."/>
            <person name="Jarju S."/>
            <person name="Secka A."/>
            <person name="Antonio M."/>
            <person name="Oren A."/>
            <person name="Chaudhuri R.R."/>
            <person name="La Ragione R."/>
            <person name="Hildebrand F."/>
            <person name="Pallen M.J."/>
        </authorList>
    </citation>
    <scope>NUCLEOTIDE SEQUENCE</scope>
    <source>
        <strain evidence="5">6086</strain>
    </source>
</reference>
<dbReference type="PANTHER" id="PTHR30146:SF109">
    <property type="entry name" value="HTH-TYPE TRANSCRIPTIONAL REGULATOR GALS"/>
    <property type="match status" value="1"/>
</dbReference>
<evidence type="ECO:0000313" key="6">
    <source>
        <dbReference type="Proteomes" id="UP000824141"/>
    </source>
</evidence>
<keyword evidence="1" id="KW-0805">Transcription regulation</keyword>
<dbReference type="SMART" id="SM00354">
    <property type="entry name" value="HTH_LACI"/>
    <property type="match status" value="1"/>
</dbReference>
<accession>A0A9D1FQT4</accession>
<gene>
    <name evidence="5" type="ORF">IAD03_02510</name>
</gene>
<dbReference type="InterPro" id="IPR000843">
    <property type="entry name" value="HTH_LacI"/>
</dbReference>
<comment type="caution">
    <text evidence="5">The sequence shown here is derived from an EMBL/GenBank/DDBJ whole genome shotgun (WGS) entry which is preliminary data.</text>
</comment>
<dbReference type="Pfam" id="PF13377">
    <property type="entry name" value="Peripla_BP_3"/>
    <property type="match status" value="1"/>
</dbReference>
<evidence type="ECO:0000256" key="1">
    <source>
        <dbReference type="ARBA" id="ARBA00023015"/>
    </source>
</evidence>
<organism evidence="5 6">
    <name type="scientific">Candidatus Caccousia stercoris</name>
    <dbReference type="NCBI Taxonomy" id="2840723"/>
    <lineage>
        <taxon>Bacteria</taxon>
        <taxon>Bacillati</taxon>
        <taxon>Bacillota</taxon>
        <taxon>Clostridia</taxon>
        <taxon>Eubacteriales</taxon>
        <taxon>Oscillospiraceae</taxon>
        <taxon>Oscillospiraceae incertae sedis</taxon>
        <taxon>Candidatus Caccousia</taxon>
    </lineage>
</organism>
<dbReference type="CDD" id="cd01392">
    <property type="entry name" value="HTH_LacI"/>
    <property type="match status" value="1"/>
</dbReference>
<keyword evidence="2 5" id="KW-0238">DNA-binding</keyword>
<dbReference type="GO" id="GO:0000976">
    <property type="term" value="F:transcription cis-regulatory region binding"/>
    <property type="evidence" value="ECO:0007669"/>
    <property type="project" value="TreeGrafter"/>
</dbReference>
<evidence type="ECO:0000313" key="5">
    <source>
        <dbReference type="EMBL" id="HIS78221.1"/>
    </source>
</evidence>
<dbReference type="Proteomes" id="UP000824141">
    <property type="component" value="Unassembled WGS sequence"/>
</dbReference>
<dbReference type="InterPro" id="IPR028082">
    <property type="entry name" value="Peripla_BP_I"/>
</dbReference>